<proteinExistence type="predicted"/>
<dbReference type="AlphaFoldDB" id="A0A1M6BAT2"/>
<dbReference type="Proteomes" id="UP000184529">
    <property type="component" value="Unassembled WGS sequence"/>
</dbReference>
<name>A0A1M6BAT2_9FIRM</name>
<sequence length="53" mass="5768">MTKEKNKPGSVETSQGESIEHLVKRVKKELLWVLASSVVAFGLGLVAGNLIKF</sequence>
<keyword evidence="1" id="KW-0812">Transmembrane</keyword>
<dbReference type="EMBL" id="FQZM01000004">
    <property type="protein sequence ID" value="SHI45861.1"/>
    <property type="molecule type" value="Genomic_DNA"/>
</dbReference>
<evidence type="ECO:0000256" key="1">
    <source>
        <dbReference type="SAM" id="Phobius"/>
    </source>
</evidence>
<keyword evidence="1" id="KW-1133">Transmembrane helix</keyword>
<keyword evidence="1" id="KW-0472">Membrane</keyword>
<evidence type="ECO:0000313" key="2">
    <source>
        <dbReference type="EMBL" id="SHI45861.1"/>
    </source>
</evidence>
<reference evidence="3" key="1">
    <citation type="submission" date="2016-11" db="EMBL/GenBank/DDBJ databases">
        <authorList>
            <person name="Varghese N."/>
            <person name="Submissions S."/>
        </authorList>
    </citation>
    <scope>NUCLEOTIDE SEQUENCE [LARGE SCALE GENOMIC DNA]</scope>
    <source>
        <strain evidence="3">DSM 16057</strain>
    </source>
</reference>
<dbReference type="RefSeq" id="WP_165613172.1">
    <property type="nucleotide sequence ID" value="NZ_FQZM01000004.1"/>
</dbReference>
<organism evidence="2 3">
    <name type="scientific">Desulfofundulus thermosubterraneus DSM 16057</name>
    <dbReference type="NCBI Taxonomy" id="1121432"/>
    <lineage>
        <taxon>Bacteria</taxon>
        <taxon>Bacillati</taxon>
        <taxon>Bacillota</taxon>
        <taxon>Clostridia</taxon>
        <taxon>Eubacteriales</taxon>
        <taxon>Peptococcaceae</taxon>
        <taxon>Desulfofundulus</taxon>
    </lineage>
</organism>
<protein>
    <submittedName>
        <fullName evidence="2">Uncharacterized protein</fullName>
    </submittedName>
</protein>
<evidence type="ECO:0000313" key="3">
    <source>
        <dbReference type="Proteomes" id="UP000184529"/>
    </source>
</evidence>
<keyword evidence="3" id="KW-1185">Reference proteome</keyword>
<gene>
    <name evidence="2" type="ORF">SAMN02745219_00371</name>
</gene>
<feature type="transmembrane region" description="Helical" evidence="1">
    <location>
        <begin position="30"/>
        <end position="51"/>
    </location>
</feature>
<accession>A0A1M6BAT2</accession>